<evidence type="ECO:0000313" key="3">
    <source>
        <dbReference type="Proteomes" id="UP000468901"/>
    </source>
</evidence>
<dbReference type="EMBL" id="WESC01000015">
    <property type="protein sequence ID" value="KAB7738926.1"/>
    <property type="molecule type" value="Genomic_DNA"/>
</dbReference>
<feature type="transmembrane region" description="Helical" evidence="1">
    <location>
        <begin position="20"/>
        <end position="37"/>
    </location>
</feature>
<dbReference type="Proteomes" id="UP000468901">
    <property type="component" value="Unassembled WGS sequence"/>
</dbReference>
<keyword evidence="3" id="KW-1185">Reference proteome</keyword>
<comment type="caution">
    <text evidence="2">The sequence shown here is derived from an EMBL/GenBank/DDBJ whole genome shotgun (WGS) entry which is preliminary data.</text>
</comment>
<name>A0A6N6VK95_9HYPH</name>
<sequence>MAMWRMAMPNRVIAHIRHHVRFYVSLLVGIAIWRFAGDTFPRPLHISIAADGAYSLYLLLMFTNMIPLMPEHLRRRANYEDEGIGIITVITVAAIVLSVGNIFVILNAGTPPAGLHIILALIGVLLGWLTLHVVMAAHYIHVFYTEVRGGETRRDTGGLDFPGTKEPTYWEFIYHSFVIGMTAQTSDTQVTSTRMRRITLGHSMLSFFYNTVLIALAVNIVVGLSK</sequence>
<feature type="transmembrane region" description="Helical" evidence="1">
    <location>
        <begin position="117"/>
        <end position="144"/>
    </location>
</feature>
<accession>A0A6N6VK95</accession>
<proteinExistence type="predicted"/>
<keyword evidence="1" id="KW-0812">Transmembrane</keyword>
<evidence type="ECO:0000313" key="2">
    <source>
        <dbReference type="EMBL" id="KAB7738926.1"/>
    </source>
</evidence>
<keyword evidence="1" id="KW-1133">Transmembrane helix</keyword>
<keyword evidence="1" id="KW-0472">Membrane</keyword>
<dbReference type="RefSeq" id="WP_152217201.1">
    <property type="nucleotide sequence ID" value="NZ_JBAQYD010000307.1"/>
</dbReference>
<dbReference type="Pfam" id="PF07077">
    <property type="entry name" value="DUF1345"/>
    <property type="match status" value="1"/>
</dbReference>
<dbReference type="InterPro" id="IPR009781">
    <property type="entry name" value="DUF1345"/>
</dbReference>
<protein>
    <submittedName>
        <fullName evidence="2">DUF1345 domain-containing protein</fullName>
    </submittedName>
</protein>
<feature type="transmembrane region" description="Helical" evidence="1">
    <location>
        <begin position="83"/>
        <end position="105"/>
    </location>
</feature>
<feature type="transmembrane region" description="Helical" evidence="1">
    <location>
        <begin position="204"/>
        <end position="224"/>
    </location>
</feature>
<organism evidence="2 3">
    <name type="scientific">Parvibaculum sedimenti</name>
    <dbReference type="NCBI Taxonomy" id="2608632"/>
    <lineage>
        <taxon>Bacteria</taxon>
        <taxon>Pseudomonadati</taxon>
        <taxon>Pseudomonadota</taxon>
        <taxon>Alphaproteobacteria</taxon>
        <taxon>Hyphomicrobiales</taxon>
        <taxon>Parvibaculaceae</taxon>
        <taxon>Parvibaculum</taxon>
    </lineage>
</organism>
<reference evidence="2 3" key="1">
    <citation type="submission" date="2019-09" db="EMBL/GenBank/DDBJ databases">
        <title>Parvibaculum sedimenti sp. nov., isolated from sediment.</title>
        <authorList>
            <person name="Wang Y."/>
        </authorList>
    </citation>
    <scope>NUCLEOTIDE SEQUENCE [LARGE SCALE GENOMIC DNA]</scope>
    <source>
        <strain evidence="2 3">HXT-9</strain>
    </source>
</reference>
<gene>
    <name evidence="2" type="ORF">F2P47_15040</name>
</gene>
<dbReference type="AlphaFoldDB" id="A0A6N6VK95"/>
<evidence type="ECO:0000256" key="1">
    <source>
        <dbReference type="SAM" id="Phobius"/>
    </source>
</evidence>